<protein>
    <submittedName>
        <fullName evidence="1">Uncharacterized protein</fullName>
    </submittedName>
</protein>
<dbReference type="EMBL" id="MK360025">
    <property type="protein sequence ID" value="QAX97332.1"/>
    <property type="molecule type" value="Genomic_DNA"/>
</dbReference>
<reference evidence="1 2" key="1">
    <citation type="submission" date="2019-01" db="EMBL/GenBank/DDBJ databases">
        <title>Efficacy and safety assessment of two enterococci phages in an in vitro biofilm wound model.</title>
        <authorList>
            <person name="Melo L.D.R."/>
            <person name="Ferreira R."/>
            <person name="Costa A.R."/>
            <person name="Oliveira H."/>
            <person name="Azeredo J."/>
        </authorList>
    </citation>
    <scope>NUCLEOTIDE SEQUENCE [LARGE SCALE GENOMIC DNA]</scope>
</reference>
<dbReference type="Proteomes" id="UP000290957">
    <property type="component" value="Segment"/>
</dbReference>
<proteinExistence type="predicted"/>
<sequence>MNIDKIIISRQQKTICDLKTEIIFLKDKIRYHQKKLKETTEELNAEITYWEETAIYWRHHYEEAEQELLNKTLDN</sequence>
<evidence type="ECO:0000313" key="2">
    <source>
        <dbReference type="Proteomes" id="UP000290957"/>
    </source>
</evidence>
<organism evidence="1 2">
    <name type="scientific">Enterococcus phage vB_EfaP_Zip</name>
    <dbReference type="NCBI Taxonomy" id="2501743"/>
    <lineage>
        <taxon>Viruses</taxon>
        <taxon>Duplodnaviria</taxon>
        <taxon>Heunggongvirae</taxon>
        <taxon>Uroviricota</taxon>
        <taxon>Caudoviricetes</taxon>
        <taxon>Rountreeviridae</taxon>
        <taxon>Sarlesvirinae</taxon>
        <taxon>Minhovirus</taxon>
        <taxon>Minhovirus zip</taxon>
    </lineage>
</organism>
<name>A0A411B6V4_9CAUD</name>
<keyword evidence="2" id="KW-1185">Reference proteome</keyword>
<accession>A0A411B6V4</accession>
<evidence type="ECO:0000313" key="1">
    <source>
        <dbReference type="EMBL" id="QAX97332.1"/>
    </source>
</evidence>
<gene>
    <name evidence="1" type="ORF">Zip_22</name>
</gene>